<name>A0AAJ4N628_AGRTU</name>
<organism evidence="1 2">
    <name type="scientific">Agrobacterium tumefaciens</name>
    <dbReference type="NCBI Taxonomy" id="358"/>
    <lineage>
        <taxon>Bacteria</taxon>
        <taxon>Pseudomonadati</taxon>
        <taxon>Pseudomonadota</taxon>
        <taxon>Alphaproteobacteria</taxon>
        <taxon>Hyphomicrobiales</taxon>
        <taxon>Rhizobiaceae</taxon>
        <taxon>Rhizobium/Agrobacterium group</taxon>
        <taxon>Agrobacterium</taxon>
        <taxon>Agrobacterium tumefaciens complex</taxon>
    </lineage>
</organism>
<accession>A0AAJ4N628</accession>
<protein>
    <submittedName>
        <fullName evidence="1">Uncharacterized protein</fullName>
    </submittedName>
</protein>
<dbReference type="EMBL" id="CP049217">
    <property type="protein sequence ID" value="QTG15716.1"/>
    <property type="molecule type" value="Genomic_DNA"/>
</dbReference>
<evidence type="ECO:0000313" key="2">
    <source>
        <dbReference type="Proteomes" id="UP000663946"/>
    </source>
</evidence>
<dbReference type="RefSeq" id="WP_333722232.1">
    <property type="nucleotide sequence ID" value="NZ_CP049217.1"/>
</dbReference>
<reference evidence="1" key="1">
    <citation type="submission" date="2020-02" db="EMBL/GenBank/DDBJ databases">
        <title>Unexpected conservation and global transmission of agrobacterial virulence plasmids.</title>
        <authorList>
            <person name="Weisberg A.J."/>
            <person name="Davis E.W. II"/>
            <person name="Tabima J.R."/>
            <person name="Belcher M.S."/>
            <person name="Miller M."/>
            <person name="Kuo C.-H."/>
            <person name="Loper J.E."/>
            <person name="Grunwald N.J."/>
            <person name="Putnam M.L."/>
            <person name="Chang J.H."/>
        </authorList>
    </citation>
    <scope>NUCLEOTIDE SEQUENCE</scope>
    <source>
        <strain evidence="1">Q15/94</strain>
    </source>
</reference>
<evidence type="ECO:0000313" key="1">
    <source>
        <dbReference type="EMBL" id="QTG15716.1"/>
    </source>
</evidence>
<gene>
    <name evidence="1" type="ORF">G6M86_20960</name>
</gene>
<dbReference type="Proteomes" id="UP000663946">
    <property type="component" value="Chromosome 2"/>
</dbReference>
<proteinExistence type="predicted"/>
<dbReference type="AlphaFoldDB" id="A0AAJ4N628"/>
<sequence>MDKAIKWSDQPENNLVSDTLKRNLTLVSIDNAFALIEITEDKTNRYCHYRLCGGDRGSMQDIMNSMETVEQFAKEKNCTHMSLIGRKGWIKFLSHYGFETTPYDNKQNEYIKVL</sequence>